<dbReference type="PANTHER" id="PTHR21666">
    <property type="entry name" value="PEPTIDASE-RELATED"/>
    <property type="match status" value="1"/>
</dbReference>
<sequence length="416" mass="42768">MGAHRTGRAAAVALLAASVVTMAGCTAGNRDAPAGGASGTAGPVTGAGRSTTAATALAPLLVTAREPAVPFKGSDGRFIASYELTLFNATPLTLRPTKVEVLAPSGMVIDSLDEGEIAAALALPANRTGVQDLTEAQTATLYLSPEFADRSDVPPRLDNRVTVTAPGLPPEGVTTVPVAVAVSDVTVPVLGPPLEPGTGYIAADSCCDSVRHRRALLPVDNRLWLAQRFAVDWEQLDDRGRTVSGDDPSSPADYTIFGKRAVAAAGGTVVHVVDGLPEQVPGALPASITLPEADGNSVILDIGGGLYALYAHMQPGSIAVSVGQRVARGDTIGLVGNTGNSSAPHLHFHVMDGPSPVTSEGVPYVIDSFETTGQITSTAAFDQFENTTQPLPVQPTPSDGAHRDELPLDRVIVTFP</sequence>
<evidence type="ECO:0000313" key="3">
    <source>
        <dbReference type="EMBL" id="NMH92486.1"/>
    </source>
</evidence>
<dbReference type="InterPro" id="IPR050570">
    <property type="entry name" value="Cell_wall_metabolism_enzyme"/>
</dbReference>
<comment type="caution">
    <text evidence="3">The sequence shown here is derived from an EMBL/GenBank/DDBJ whole genome shotgun (WGS) entry which is preliminary data.</text>
</comment>
<dbReference type="AlphaFoldDB" id="A0A848DIX5"/>
<feature type="signal peptide" evidence="1">
    <location>
        <begin position="1"/>
        <end position="23"/>
    </location>
</feature>
<gene>
    <name evidence="3" type="ORF">HF519_13085</name>
</gene>
<feature type="domain" description="M23ase beta-sheet core" evidence="2">
    <location>
        <begin position="258"/>
        <end position="356"/>
    </location>
</feature>
<dbReference type="InterPro" id="IPR016047">
    <property type="entry name" value="M23ase_b-sheet_dom"/>
</dbReference>
<reference evidence="3 4" key="1">
    <citation type="submission" date="2020-04" db="EMBL/GenBank/DDBJ databases">
        <authorList>
            <person name="Klaysubun C."/>
            <person name="Duangmal K."/>
            <person name="Lipun K."/>
        </authorList>
    </citation>
    <scope>NUCLEOTIDE SEQUENCE [LARGE SCALE GENOMIC DNA]</scope>
    <source>
        <strain evidence="3 4">DSM 45300</strain>
    </source>
</reference>
<evidence type="ECO:0000259" key="2">
    <source>
        <dbReference type="Pfam" id="PF01551"/>
    </source>
</evidence>
<accession>A0A848DIX5</accession>
<dbReference type="GO" id="GO:0004222">
    <property type="term" value="F:metalloendopeptidase activity"/>
    <property type="evidence" value="ECO:0007669"/>
    <property type="project" value="TreeGrafter"/>
</dbReference>
<dbReference type="SUPFAM" id="SSF51261">
    <property type="entry name" value="Duplicated hybrid motif"/>
    <property type="match status" value="1"/>
</dbReference>
<keyword evidence="4" id="KW-1185">Reference proteome</keyword>
<dbReference type="Pfam" id="PF01551">
    <property type="entry name" value="Peptidase_M23"/>
    <property type="match status" value="1"/>
</dbReference>
<dbReference type="Gene3D" id="2.70.70.10">
    <property type="entry name" value="Glucose Permease (Domain IIA)"/>
    <property type="match status" value="1"/>
</dbReference>
<dbReference type="EMBL" id="JAAXKZ010000040">
    <property type="protein sequence ID" value="NMH92486.1"/>
    <property type="molecule type" value="Genomic_DNA"/>
</dbReference>
<evidence type="ECO:0000313" key="4">
    <source>
        <dbReference type="Proteomes" id="UP000586918"/>
    </source>
</evidence>
<dbReference type="PANTHER" id="PTHR21666:SF270">
    <property type="entry name" value="MUREIN HYDROLASE ACTIVATOR ENVC"/>
    <property type="match status" value="1"/>
</dbReference>
<dbReference type="PROSITE" id="PS51257">
    <property type="entry name" value="PROKAR_LIPOPROTEIN"/>
    <property type="match status" value="1"/>
</dbReference>
<feature type="chain" id="PRO_5039655705" evidence="1">
    <location>
        <begin position="24"/>
        <end position="416"/>
    </location>
</feature>
<proteinExistence type="predicted"/>
<name>A0A848DIX5_9PSEU</name>
<dbReference type="InterPro" id="IPR011055">
    <property type="entry name" value="Dup_hybrid_motif"/>
</dbReference>
<dbReference type="Proteomes" id="UP000586918">
    <property type="component" value="Unassembled WGS sequence"/>
</dbReference>
<dbReference type="RefSeq" id="WP_169413192.1">
    <property type="nucleotide sequence ID" value="NZ_JAAXKZ010000040.1"/>
</dbReference>
<organism evidence="3 4">
    <name type="scientific">Pseudonocardia bannensis</name>
    <dbReference type="NCBI Taxonomy" id="630973"/>
    <lineage>
        <taxon>Bacteria</taxon>
        <taxon>Bacillati</taxon>
        <taxon>Actinomycetota</taxon>
        <taxon>Actinomycetes</taxon>
        <taxon>Pseudonocardiales</taxon>
        <taxon>Pseudonocardiaceae</taxon>
        <taxon>Pseudonocardia</taxon>
    </lineage>
</organism>
<keyword evidence="1" id="KW-0732">Signal</keyword>
<evidence type="ECO:0000256" key="1">
    <source>
        <dbReference type="SAM" id="SignalP"/>
    </source>
</evidence>
<protein>
    <submittedName>
        <fullName evidence="3">M23 family metallopeptidase</fullName>
    </submittedName>
</protein>
<dbReference type="CDD" id="cd12797">
    <property type="entry name" value="M23_peptidase"/>
    <property type="match status" value="1"/>
</dbReference>